<sequence>MKRAALAMIILALAMIGCGCSKPPSVIVSSSGGKCVVDLSSVITVDGHSFVPLYLKGEPSQHIMEILLVLKEFKDKHPGWEVVNWKIQEKTASTNNSGPMIIGLWVDHHPKK</sequence>
<evidence type="ECO:0000256" key="1">
    <source>
        <dbReference type="SAM" id="SignalP"/>
    </source>
</evidence>
<proteinExistence type="predicted"/>
<accession>A0A0G1EIS5</accession>
<gene>
    <name evidence="2" type="ORF">UV58_C0003G0005</name>
</gene>
<dbReference type="AlphaFoldDB" id="A0A0G1EIS5"/>
<evidence type="ECO:0000313" key="2">
    <source>
        <dbReference type="EMBL" id="KKS82931.1"/>
    </source>
</evidence>
<evidence type="ECO:0008006" key="4">
    <source>
        <dbReference type="Google" id="ProtNLM"/>
    </source>
</evidence>
<keyword evidence="1" id="KW-0732">Signal</keyword>
<protein>
    <recommendedName>
        <fullName evidence="4">Lipoprotein</fullName>
    </recommendedName>
</protein>
<organism evidence="2 3">
    <name type="scientific">Candidatus Wolfebacteria bacterium GW2011_GWC1_43_10</name>
    <dbReference type="NCBI Taxonomy" id="1619011"/>
    <lineage>
        <taxon>Bacteria</taxon>
        <taxon>Candidatus Wolfeibacteriota</taxon>
    </lineage>
</organism>
<dbReference type="PROSITE" id="PS51257">
    <property type="entry name" value="PROKAR_LIPOPROTEIN"/>
    <property type="match status" value="1"/>
</dbReference>
<reference evidence="2 3" key="1">
    <citation type="journal article" date="2015" name="Nature">
        <title>rRNA introns, odd ribosomes, and small enigmatic genomes across a large radiation of phyla.</title>
        <authorList>
            <person name="Brown C.T."/>
            <person name="Hug L.A."/>
            <person name="Thomas B.C."/>
            <person name="Sharon I."/>
            <person name="Castelle C.J."/>
            <person name="Singh A."/>
            <person name="Wilkins M.J."/>
            <person name="Williams K.H."/>
            <person name="Banfield J.F."/>
        </authorList>
    </citation>
    <scope>NUCLEOTIDE SEQUENCE [LARGE SCALE GENOMIC DNA]</scope>
</reference>
<dbReference type="EMBL" id="LCFA01000003">
    <property type="protein sequence ID" value="KKS82931.1"/>
    <property type="molecule type" value="Genomic_DNA"/>
</dbReference>
<feature type="signal peptide" evidence="1">
    <location>
        <begin position="1"/>
        <end position="21"/>
    </location>
</feature>
<comment type="caution">
    <text evidence="2">The sequence shown here is derived from an EMBL/GenBank/DDBJ whole genome shotgun (WGS) entry which is preliminary data.</text>
</comment>
<dbReference type="Proteomes" id="UP000034810">
    <property type="component" value="Unassembled WGS sequence"/>
</dbReference>
<evidence type="ECO:0000313" key="3">
    <source>
        <dbReference type="Proteomes" id="UP000034810"/>
    </source>
</evidence>
<name>A0A0G1EIS5_9BACT</name>
<feature type="chain" id="PRO_5002536910" description="Lipoprotein" evidence="1">
    <location>
        <begin position="22"/>
        <end position="112"/>
    </location>
</feature>